<dbReference type="Gene3D" id="3.40.50.150">
    <property type="entry name" value="Vaccinia Virus protein VP39"/>
    <property type="match status" value="1"/>
</dbReference>
<dbReference type="InterPro" id="IPR041698">
    <property type="entry name" value="Methyltransf_25"/>
</dbReference>
<dbReference type="RefSeq" id="WP_119878345.1">
    <property type="nucleotide sequence ID" value="NZ_QZDR01000004.1"/>
</dbReference>
<keyword evidence="2 4" id="KW-0808">Transferase</keyword>
<dbReference type="PANTHER" id="PTHR43861">
    <property type="entry name" value="TRANS-ACONITATE 2-METHYLTRANSFERASE-RELATED"/>
    <property type="match status" value="1"/>
</dbReference>
<dbReference type="CDD" id="cd02440">
    <property type="entry name" value="AdoMet_MTases"/>
    <property type="match status" value="1"/>
</dbReference>
<dbReference type="InterPro" id="IPR029063">
    <property type="entry name" value="SAM-dependent_MTases_sf"/>
</dbReference>
<comment type="caution">
    <text evidence="4">The sequence shown here is derived from an EMBL/GenBank/DDBJ whole genome shotgun (WGS) entry which is preliminary data.</text>
</comment>
<dbReference type="AlphaFoldDB" id="A0A3A4CVG6"/>
<dbReference type="GO" id="GO:0008168">
    <property type="term" value="F:methyltransferase activity"/>
    <property type="evidence" value="ECO:0007669"/>
    <property type="project" value="UniProtKB-KW"/>
</dbReference>
<feature type="domain" description="Methyltransferase" evidence="3">
    <location>
        <begin position="48"/>
        <end position="137"/>
    </location>
</feature>
<dbReference type="SUPFAM" id="SSF53335">
    <property type="entry name" value="S-adenosyl-L-methionine-dependent methyltransferases"/>
    <property type="match status" value="1"/>
</dbReference>
<evidence type="ECO:0000259" key="3">
    <source>
        <dbReference type="Pfam" id="PF13649"/>
    </source>
</evidence>
<organism evidence="4 5">
    <name type="scientific">Acinetobacter radioresistens</name>
    <dbReference type="NCBI Taxonomy" id="40216"/>
    <lineage>
        <taxon>Bacteria</taxon>
        <taxon>Pseudomonadati</taxon>
        <taxon>Pseudomonadota</taxon>
        <taxon>Gammaproteobacteria</taxon>
        <taxon>Moraxellales</taxon>
        <taxon>Moraxellaceae</taxon>
        <taxon>Acinetobacter</taxon>
    </lineage>
</organism>
<keyword evidence="1 4" id="KW-0489">Methyltransferase</keyword>
<dbReference type="Pfam" id="PF13649">
    <property type="entry name" value="Methyltransf_25"/>
    <property type="match status" value="1"/>
</dbReference>
<dbReference type="Proteomes" id="UP000262257">
    <property type="component" value="Unassembled WGS sequence"/>
</dbReference>
<evidence type="ECO:0000313" key="4">
    <source>
        <dbReference type="EMBL" id="HCM31086.1"/>
    </source>
</evidence>
<gene>
    <name evidence="4" type="ORF">DIC32_05350</name>
</gene>
<name>A0A3A4CVG6_ACIRA</name>
<reference evidence="4 5" key="1">
    <citation type="journal article" date="2018" name="Nat. Biotechnol.">
        <title>A standardized bacterial taxonomy based on genome phylogeny substantially revises the tree of life.</title>
        <authorList>
            <person name="Parks D.H."/>
            <person name="Chuvochina M."/>
            <person name="Waite D.W."/>
            <person name="Rinke C."/>
            <person name="Skarshewski A."/>
            <person name="Chaumeil P.A."/>
            <person name="Hugenholtz P."/>
        </authorList>
    </citation>
    <scope>NUCLEOTIDE SEQUENCE [LARGE SCALE GENOMIC DNA]</scope>
    <source>
        <strain evidence="4">UBA10045</strain>
    </source>
</reference>
<proteinExistence type="predicted"/>
<dbReference type="PANTHER" id="PTHR43861:SF1">
    <property type="entry name" value="TRANS-ACONITATE 2-METHYLTRANSFERASE"/>
    <property type="match status" value="1"/>
</dbReference>
<evidence type="ECO:0000313" key="5">
    <source>
        <dbReference type="Proteomes" id="UP000262257"/>
    </source>
</evidence>
<evidence type="ECO:0000256" key="1">
    <source>
        <dbReference type="ARBA" id="ARBA00022603"/>
    </source>
</evidence>
<protein>
    <submittedName>
        <fullName evidence="4">SAM-dependent methyltransferase</fullName>
    </submittedName>
</protein>
<dbReference type="GO" id="GO:0032259">
    <property type="term" value="P:methylation"/>
    <property type="evidence" value="ECO:0007669"/>
    <property type="project" value="UniProtKB-KW"/>
</dbReference>
<sequence length="202" mass="23332">MSDQQYADNIIPIYKKYAIEWDKVRSQHFYEQAWLEQFLNLIADQSSILDLGCGTGIPTAQYFSAKKCQITGIDSSAAMLEISRNRFPEHNWLEADMRQLDLKQSFNGIIAWDSFFHLTHNDQRAMFHIFKKHAKTGTALMLTTGPSHGTALGEMQGEVLYHASLDPDEYKNLFETFGFRVVNMRFEDPDCARHTIWLAQLM</sequence>
<dbReference type="EMBL" id="DPXL01000070">
    <property type="protein sequence ID" value="HCM31086.1"/>
    <property type="molecule type" value="Genomic_DNA"/>
</dbReference>
<accession>A0A3A4CVG6</accession>
<evidence type="ECO:0000256" key="2">
    <source>
        <dbReference type="ARBA" id="ARBA00022679"/>
    </source>
</evidence>